<dbReference type="Gene3D" id="3.40.720.10">
    <property type="entry name" value="Alkaline Phosphatase, subunit A"/>
    <property type="match status" value="1"/>
</dbReference>
<dbReference type="Pfam" id="PF13653">
    <property type="entry name" value="GDPD_2"/>
    <property type="match status" value="1"/>
</dbReference>
<accession>R7ZY88</accession>
<dbReference type="GO" id="GO:0008081">
    <property type="term" value="F:phosphoric diester hydrolase activity"/>
    <property type="evidence" value="ECO:0007669"/>
    <property type="project" value="InterPro"/>
</dbReference>
<reference evidence="5 6" key="1">
    <citation type="submission" date="2013-02" db="EMBL/GenBank/DDBJ databases">
        <title>A novel strain isolated from Lonar lake, Maharashtra, India.</title>
        <authorList>
            <person name="Singh A."/>
        </authorList>
    </citation>
    <scope>NUCLEOTIDE SEQUENCE [LARGE SCALE GENOMIC DNA]</scope>
    <source>
        <strain evidence="5 6">AK24</strain>
    </source>
</reference>
<dbReference type="CDD" id="cd08577">
    <property type="entry name" value="PI-PLCc_GDPD_SF_unchar3"/>
    <property type="match status" value="1"/>
</dbReference>
<dbReference type="CDD" id="cd16012">
    <property type="entry name" value="ALP"/>
    <property type="match status" value="1"/>
</dbReference>
<keyword evidence="3" id="KW-0862">Zinc</keyword>
<keyword evidence="3" id="KW-0479">Metal-binding</keyword>
<proteinExistence type="inferred from homology"/>
<protein>
    <submittedName>
        <fullName evidence="5">Alkaline phosphatase</fullName>
        <ecNumber evidence="5">3.1.3.1</ecNumber>
    </submittedName>
</protein>
<dbReference type="STRING" id="1232681.ADIS_0464"/>
<evidence type="ECO:0000256" key="2">
    <source>
        <dbReference type="PIRSR" id="PIRSR601952-1"/>
    </source>
</evidence>
<dbReference type="PATRIC" id="fig|1288963.3.peg.462"/>
<dbReference type="GO" id="GO:0046872">
    <property type="term" value="F:metal ion binding"/>
    <property type="evidence" value="ECO:0007669"/>
    <property type="project" value="UniProtKB-KW"/>
</dbReference>
<dbReference type="InterPro" id="IPR001952">
    <property type="entry name" value="Alkaline_phosphatase"/>
</dbReference>
<evidence type="ECO:0000313" key="5">
    <source>
        <dbReference type="EMBL" id="EON79047.1"/>
    </source>
</evidence>
<sequence length="613" mass="68259">MLQVIKSCIFILLYFFVHVVCVAQQETKIHSHNDYIRHAPFWEAYANGLASIEADVLLLDGELYVAHELASVKPERTLKSLYLDPIRSAYSLNIQNRKPFQLLIDIKTEAYSTMKKIVEQLDQYPELFGIDGGEAMVTAVISGSRPKKEDYRNYPDHIFFDYQSITDKEDLPLEKIALFSLSFRNFSDWNGKGRLIDEHEEKLRNAIAVAHAHGKPFRFWASPDSKTAWKALKELGVDYINTDMPYQASEYLATLSDRLYVSPNVREIYKPTYESDGIQAPVKNVILLIGDGFGLAQFAAALYANNNQLSLATLRNLGLIRTQSLDDFTTDSAAAGTALASGQKVKNRSIGALPDGSPAKNLPQHLQKFQFQTGIVTTDNLTGATPGAFFAHTTERDMIKEIAGDLAKSPLNLFIGGGKNDFIRYGNPELDNLRQAGFELVSGLSELEAYRGNRVGYFASNHSLPKVAQGRKSFLKNAVSASLTYFTQKELPFFLMIEGAYIDSGGHSNHVETVVEEGIDFDEAVAEALRFADENGETLVIVTADHETGGITIPQGNVETGMVELEFSTQDHTGILVPVFAYGPHADKFRGVYENTDIFHKILEIVEMYFGEK</sequence>
<dbReference type="EC" id="3.1.3.1" evidence="5"/>
<dbReference type="AlphaFoldDB" id="R7ZY88"/>
<dbReference type="Gene3D" id="3.20.20.190">
    <property type="entry name" value="Phosphatidylinositol (PI) phosphodiesterase"/>
    <property type="match status" value="1"/>
</dbReference>
<dbReference type="Proteomes" id="UP000013909">
    <property type="component" value="Unassembled WGS sequence"/>
</dbReference>
<feature type="binding site" evidence="3">
    <location>
        <position position="507"/>
    </location>
    <ligand>
        <name>Zn(2+)</name>
        <dbReference type="ChEBI" id="CHEBI:29105"/>
        <label>2</label>
    </ligand>
</feature>
<dbReference type="SMART" id="SM00098">
    <property type="entry name" value="alkPPc"/>
    <property type="match status" value="1"/>
</dbReference>
<gene>
    <name evidence="5" type="ORF">ADIS_0464</name>
</gene>
<dbReference type="InterPro" id="IPR039559">
    <property type="entry name" value="AIM6_PI-PLC-like_dom"/>
</dbReference>
<dbReference type="RefSeq" id="WP_010852613.1">
    <property type="nucleotide sequence ID" value="NZ_AQHR01000020.1"/>
</dbReference>
<keyword evidence="1" id="KW-0597">Phosphoprotein</keyword>
<comment type="caution">
    <text evidence="5">The sequence shown here is derived from an EMBL/GenBank/DDBJ whole genome shotgun (WGS) entry which is preliminary data.</text>
</comment>
<feature type="binding site" evidence="3">
    <location>
        <position position="498"/>
    </location>
    <ligand>
        <name>Mg(2+)</name>
        <dbReference type="ChEBI" id="CHEBI:18420"/>
    </ligand>
</feature>
<dbReference type="InterPro" id="IPR017946">
    <property type="entry name" value="PLC-like_Pdiesterase_TIM-brl"/>
</dbReference>
<feature type="binding site" evidence="3">
    <location>
        <position position="503"/>
    </location>
    <ligand>
        <name>Zn(2+)</name>
        <dbReference type="ChEBI" id="CHEBI:29105"/>
        <label>2</label>
    </ligand>
</feature>
<feature type="binding site" evidence="3">
    <location>
        <position position="546"/>
    </location>
    <ligand>
        <name>Zn(2+)</name>
        <dbReference type="ChEBI" id="CHEBI:29105"/>
        <label>2</label>
    </ligand>
</feature>
<dbReference type="PANTHER" id="PTHR11596:SF5">
    <property type="entry name" value="ALKALINE PHOSPHATASE"/>
    <property type="match status" value="1"/>
</dbReference>
<comment type="cofactor">
    <cofactor evidence="3">
        <name>Zn(2+)</name>
        <dbReference type="ChEBI" id="CHEBI:29105"/>
    </cofactor>
    <text evidence="3">Binds 2 Zn(2+) ions.</text>
</comment>
<keyword evidence="5" id="KW-0378">Hydrolase</keyword>
<name>R7ZY88_9BACT</name>
<comment type="cofactor">
    <cofactor evidence="3">
        <name>Mg(2+)</name>
        <dbReference type="ChEBI" id="CHEBI:18420"/>
    </cofactor>
    <text evidence="3">Binds 1 Mg(2+) ion.</text>
</comment>
<feature type="binding site" evidence="3">
    <location>
        <position position="291"/>
    </location>
    <ligand>
        <name>Mg(2+)</name>
        <dbReference type="ChEBI" id="CHEBI:18420"/>
    </ligand>
</feature>
<dbReference type="Pfam" id="PF00245">
    <property type="entry name" value="Alk_phosphatase"/>
    <property type="match status" value="2"/>
</dbReference>
<dbReference type="SUPFAM" id="SSF51695">
    <property type="entry name" value="PLC-like phosphodiesterases"/>
    <property type="match status" value="1"/>
</dbReference>
<evidence type="ECO:0000256" key="1">
    <source>
        <dbReference type="ARBA" id="ARBA00022553"/>
    </source>
</evidence>
<dbReference type="GO" id="GO:0006629">
    <property type="term" value="P:lipid metabolic process"/>
    <property type="evidence" value="ECO:0007669"/>
    <property type="project" value="InterPro"/>
</dbReference>
<feature type="binding site" evidence="3">
    <location>
        <position position="545"/>
    </location>
    <ligand>
        <name>Zn(2+)</name>
        <dbReference type="ChEBI" id="CHEBI:29105"/>
        <label>2</label>
    </ligand>
</feature>
<dbReference type="GO" id="GO:0004035">
    <property type="term" value="F:alkaline phosphatase activity"/>
    <property type="evidence" value="ECO:0007669"/>
    <property type="project" value="UniProtKB-EC"/>
</dbReference>
<evidence type="ECO:0000256" key="4">
    <source>
        <dbReference type="RuleBase" id="RU003946"/>
    </source>
</evidence>
<keyword evidence="6" id="KW-1185">Reference proteome</keyword>
<feature type="binding site" evidence="3">
    <location>
        <position position="291"/>
    </location>
    <ligand>
        <name>Zn(2+)</name>
        <dbReference type="ChEBI" id="CHEBI:29105"/>
        <label>2</label>
    </ligand>
</feature>
<dbReference type="PANTHER" id="PTHR11596">
    <property type="entry name" value="ALKALINE PHOSPHATASE"/>
    <property type="match status" value="1"/>
</dbReference>
<evidence type="ECO:0000313" key="6">
    <source>
        <dbReference type="Proteomes" id="UP000013909"/>
    </source>
</evidence>
<feature type="active site" description="Phosphoserine intermediate" evidence="2">
    <location>
        <position position="332"/>
    </location>
</feature>
<dbReference type="OrthoDB" id="9794455at2"/>
<organism evidence="5 6">
    <name type="scientific">Lunatimonas lonarensis</name>
    <dbReference type="NCBI Taxonomy" id="1232681"/>
    <lineage>
        <taxon>Bacteria</taxon>
        <taxon>Pseudomonadati</taxon>
        <taxon>Bacteroidota</taxon>
        <taxon>Cytophagia</taxon>
        <taxon>Cytophagales</taxon>
        <taxon>Cyclobacteriaceae</taxon>
    </lineage>
</organism>
<feature type="binding site" evidence="3">
    <location>
        <position position="385"/>
    </location>
    <ligand>
        <name>Mg(2+)</name>
        <dbReference type="ChEBI" id="CHEBI:18420"/>
    </ligand>
</feature>
<comment type="similarity">
    <text evidence="4">Belongs to the alkaline phosphatase family.</text>
</comment>
<dbReference type="SUPFAM" id="SSF53649">
    <property type="entry name" value="Alkaline phosphatase-like"/>
    <property type="match status" value="1"/>
</dbReference>
<dbReference type="EMBL" id="AQHR01000020">
    <property type="protein sequence ID" value="EON79047.1"/>
    <property type="molecule type" value="Genomic_DNA"/>
</dbReference>
<dbReference type="PRINTS" id="PR00113">
    <property type="entry name" value="ALKPHPHTASE"/>
</dbReference>
<keyword evidence="3" id="KW-0460">Magnesium</keyword>
<dbReference type="InterPro" id="IPR017850">
    <property type="entry name" value="Alkaline_phosphatase_core_sf"/>
</dbReference>
<evidence type="ECO:0000256" key="3">
    <source>
        <dbReference type="PIRSR" id="PIRSR601952-2"/>
    </source>
</evidence>